<dbReference type="InterPro" id="IPR002123">
    <property type="entry name" value="Plipid/glycerol_acylTrfase"/>
</dbReference>
<evidence type="ECO:0000313" key="9">
    <source>
        <dbReference type="EMBL" id="KJD32274.1"/>
    </source>
</evidence>
<evidence type="ECO:0000256" key="6">
    <source>
        <dbReference type="SAM" id="Phobius"/>
    </source>
</evidence>
<sequence>MAKIFFGIYKAIQNRKTLSVFGFLLLLFSLIFVATKIEFEEDITKLIPINKGNENASKVFKSMKFADKIIVNIALEENGSVNDLTHFADVFIDSLNASSSQYIENIQGKIDDDATVNTLDFVYNNLPLFLDTEDYEHIKNKLSKDSIDAITKNNYKTLVSPSGIVLKKTIVKDPLGLSFLGLKKLQSLTLGDDLNLSNGYLLTKDKKHILLFISPKLKSSETAQNAQLSKHLYALASTLNSNFKNKVSVDYFGGALVAVENAKQIKHDIQFTVSITLTILLVILILFYRKLLLPIILFVPTIFGGLLAITVLFVLREKISAISLGIGSVLLGVTLDYALHILTHIRDNNNIKTLYNDITKPVLMSSVTTSLAFFCLLFLDSQALQDLGLFAGVSALGSSVFALVLIPHLYKKSASKSYSNTFIDAFASINFHKKKAVFIGIALVLLISIFTYKQVGFNKDLSKLNFEPPKLMQAQSNLERITNVASKSVYVAAHGNTLQEALQVNDLVFNVLNQLKSSGEIIDFSSVGALVQSESHQQEKILQWQQFWSENEKDTVKTNLIKSGKILGFKPETHQQFYNLINKEFQYIKPASYSVLKVLNIEDFISESDNFYTVSSLVKLDEANIEAFSTQFKNTEGVVIIDRKGINEQFLGNLKSDFNRLVWYSLLVVIVILFISFRSASLTLITALPIALTWFATVGLMGLLGIKFNIFNIIISSFIFGLGIDYGIFVTNGLLHEYRTGERVLNTHKTSIVLSVITTILGVGVLIFAKHPALYTISVVSIIGILSAMVMAFTIQPLLFKLLIGSKTSRPKTVFELLHSTMSFTYYGLGTVLLSIVATIFIKIRPSKKDAYLLRFHKIVSKFLTSVLKSNPFVPKTIINDVDETFEKPAVIIANHTSFLDTLTIEMVSPKIIFLVNDWVYNSPVYARAMKLAGYFPVSDGIENGLEQLQEKVAQGYSIMVFPEGSRSFTNKINRFHKGAFYLAEQFNLDVLPILIHGNSEVNSKGDFIIRKGKITLKVLDRVKANDVSFGETTRARTKLISKHFKAEFLKFRKENEDATYFHHLVLCDFRYKGDALYNWVKTDLQQYKNQYYKILKRLHDSKQVCHISTKNGQLDFLMALNNPALKIESFIEDLSVRKILKNSYLTNTHYKLNYNDGFEGFEEKINTADVLIIESKIVANQLKTTENIKTLVLLKESCILTQKFVSEHQFAVQHEETYLAILTKK</sequence>
<dbReference type="Proteomes" id="UP000032361">
    <property type="component" value="Unassembled WGS sequence"/>
</dbReference>
<proteinExistence type="predicted"/>
<dbReference type="Gene3D" id="1.20.1640.10">
    <property type="entry name" value="Multidrug efflux transporter AcrB transmembrane domain"/>
    <property type="match status" value="2"/>
</dbReference>
<keyword evidence="8" id="KW-0808">Transferase</keyword>
<dbReference type="SMART" id="SM00563">
    <property type="entry name" value="PlsC"/>
    <property type="match status" value="1"/>
</dbReference>
<organism evidence="8 10">
    <name type="scientific">Neotamlana nanhaiensis</name>
    <dbReference type="NCBI Taxonomy" id="1382798"/>
    <lineage>
        <taxon>Bacteria</taxon>
        <taxon>Pseudomonadati</taxon>
        <taxon>Bacteroidota</taxon>
        <taxon>Flavobacteriia</taxon>
        <taxon>Flavobacteriales</taxon>
        <taxon>Flavobacteriaceae</taxon>
        <taxon>Neotamlana</taxon>
    </lineage>
</organism>
<dbReference type="PATRIC" id="fig|1382798.3.peg.738"/>
<feature type="transmembrane region" description="Helical" evidence="6">
    <location>
        <begin position="775"/>
        <end position="803"/>
    </location>
</feature>
<keyword evidence="2" id="KW-1003">Cell membrane</keyword>
<dbReference type="AlphaFoldDB" id="A0A0D7W2N3"/>
<dbReference type="RefSeq" id="WP_044626755.1">
    <property type="nucleotide sequence ID" value="NZ_JTDV01000010.1"/>
</dbReference>
<accession>A0A0D7W2N3</accession>
<feature type="transmembrane region" description="Helical" evidence="6">
    <location>
        <begin position="362"/>
        <end position="381"/>
    </location>
</feature>
<feature type="transmembrane region" description="Helical" evidence="6">
    <location>
        <begin position="710"/>
        <end position="730"/>
    </location>
</feature>
<evidence type="ECO:0000313" key="10">
    <source>
        <dbReference type="Proteomes" id="UP000032361"/>
    </source>
</evidence>
<keyword evidence="5 6" id="KW-0472">Membrane</keyword>
<keyword evidence="4 6" id="KW-1133">Transmembrane helix</keyword>
<dbReference type="Pfam" id="PF01553">
    <property type="entry name" value="Acyltransferase"/>
    <property type="match status" value="1"/>
</dbReference>
<dbReference type="EMBL" id="JTDV01000010">
    <property type="protein sequence ID" value="KJD32112.1"/>
    <property type="molecule type" value="Genomic_DNA"/>
</dbReference>
<feature type="transmembrane region" description="Helical" evidence="6">
    <location>
        <begin position="269"/>
        <end position="288"/>
    </location>
</feature>
<dbReference type="InterPro" id="IPR050545">
    <property type="entry name" value="Mycobact_MmpL"/>
</dbReference>
<evidence type="ECO:0000313" key="8">
    <source>
        <dbReference type="EMBL" id="KJD32112.1"/>
    </source>
</evidence>
<dbReference type="EMBL" id="JTDV01000010">
    <property type="protein sequence ID" value="KJD32274.1"/>
    <property type="molecule type" value="Genomic_DNA"/>
</dbReference>
<dbReference type="STRING" id="1382798.PK35_10905"/>
<feature type="transmembrane region" description="Helical" evidence="6">
    <location>
        <begin position="295"/>
        <end position="315"/>
    </location>
</feature>
<dbReference type="PANTHER" id="PTHR33406:SF13">
    <property type="entry name" value="MEMBRANE PROTEIN YDFJ"/>
    <property type="match status" value="1"/>
</dbReference>
<dbReference type="OrthoDB" id="9803035at2"/>
<dbReference type="GO" id="GO:0005886">
    <property type="term" value="C:plasma membrane"/>
    <property type="evidence" value="ECO:0007669"/>
    <property type="project" value="UniProtKB-SubCell"/>
</dbReference>
<evidence type="ECO:0000256" key="2">
    <source>
        <dbReference type="ARBA" id="ARBA00022475"/>
    </source>
</evidence>
<protein>
    <submittedName>
        <fullName evidence="8">Glycerol acyltransferase</fullName>
    </submittedName>
</protein>
<dbReference type="CDD" id="cd07989">
    <property type="entry name" value="LPLAT_AGPAT-like"/>
    <property type="match status" value="1"/>
</dbReference>
<evidence type="ECO:0000256" key="4">
    <source>
        <dbReference type="ARBA" id="ARBA00022989"/>
    </source>
</evidence>
<dbReference type="PANTHER" id="PTHR33406">
    <property type="entry name" value="MEMBRANE PROTEIN MJ1562-RELATED"/>
    <property type="match status" value="1"/>
</dbReference>
<evidence type="ECO:0000256" key="3">
    <source>
        <dbReference type="ARBA" id="ARBA00022692"/>
    </source>
</evidence>
<feature type="transmembrane region" description="Helical" evidence="6">
    <location>
        <begin position="684"/>
        <end position="704"/>
    </location>
</feature>
<comment type="caution">
    <text evidence="8">The sequence shown here is derived from an EMBL/GenBank/DDBJ whole genome shotgun (WGS) entry which is preliminary data.</text>
</comment>
<dbReference type="GO" id="GO:0016746">
    <property type="term" value="F:acyltransferase activity"/>
    <property type="evidence" value="ECO:0007669"/>
    <property type="project" value="UniProtKB-KW"/>
</dbReference>
<feature type="transmembrane region" description="Helical" evidence="6">
    <location>
        <begin position="436"/>
        <end position="452"/>
    </location>
</feature>
<feature type="transmembrane region" description="Helical" evidence="6">
    <location>
        <begin position="661"/>
        <end position="677"/>
    </location>
</feature>
<dbReference type="InterPro" id="IPR004869">
    <property type="entry name" value="MMPL_dom"/>
</dbReference>
<keyword evidence="8" id="KW-0012">Acyltransferase</keyword>
<comment type="subcellular location">
    <subcellularLocation>
        <location evidence="1">Cell membrane</location>
        <topology evidence="1">Multi-pass membrane protein</topology>
    </subcellularLocation>
</comment>
<keyword evidence="10" id="KW-1185">Reference proteome</keyword>
<evidence type="ECO:0000259" key="7">
    <source>
        <dbReference type="SMART" id="SM00563"/>
    </source>
</evidence>
<dbReference type="Pfam" id="PF03176">
    <property type="entry name" value="MMPL"/>
    <property type="match status" value="2"/>
</dbReference>
<feature type="domain" description="Phospholipid/glycerol acyltransferase" evidence="7">
    <location>
        <begin position="890"/>
        <end position="999"/>
    </location>
</feature>
<evidence type="ECO:0000256" key="1">
    <source>
        <dbReference type="ARBA" id="ARBA00004651"/>
    </source>
</evidence>
<feature type="transmembrane region" description="Helical" evidence="6">
    <location>
        <begin position="387"/>
        <end position="410"/>
    </location>
</feature>
<dbReference type="SUPFAM" id="SSF69593">
    <property type="entry name" value="Glycerol-3-phosphate (1)-acyltransferase"/>
    <property type="match status" value="1"/>
</dbReference>
<gene>
    <name evidence="8" type="ORF">PK35_10905</name>
    <name evidence="9" type="ORF">PK35_11790</name>
</gene>
<feature type="transmembrane region" description="Helical" evidence="6">
    <location>
        <begin position="824"/>
        <end position="842"/>
    </location>
</feature>
<evidence type="ECO:0000256" key="5">
    <source>
        <dbReference type="ARBA" id="ARBA00023136"/>
    </source>
</evidence>
<feature type="transmembrane region" description="Helical" evidence="6">
    <location>
        <begin position="751"/>
        <end position="769"/>
    </location>
</feature>
<reference evidence="8 10" key="1">
    <citation type="journal article" date="2015" name="Antonie Van Leeuwenhoek">
        <title>Tamlana nanhaiensis sp. nov., isolated from surface seawater collected from the South China Sea.</title>
        <authorList>
            <person name="Liu X."/>
            <person name="Lai Q."/>
            <person name="Du Y."/>
            <person name="Li G."/>
            <person name="Sun F."/>
            <person name="Shao Z."/>
        </authorList>
    </citation>
    <scope>NUCLEOTIDE SEQUENCE [LARGE SCALE GENOMIC DNA]</scope>
    <source>
        <strain evidence="8 10">FHC16</strain>
    </source>
</reference>
<keyword evidence="3 6" id="KW-0812">Transmembrane</keyword>
<feature type="transmembrane region" description="Helical" evidence="6">
    <location>
        <begin position="321"/>
        <end position="342"/>
    </location>
</feature>
<name>A0A0D7W2N3_9FLAO</name>
<dbReference type="SUPFAM" id="SSF82866">
    <property type="entry name" value="Multidrug efflux transporter AcrB transmembrane domain"/>
    <property type="match status" value="2"/>
</dbReference>